<reference evidence="1" key="1">
    <citation type="submission" date="2021-01" db="EMBL/GenBank/DDBJ databases">
        <title>A chromosome-scale assembly of European eel, Anguilla anguilla.</title>
        <authorList>
            <person name="Henkel C."/>
            <person name="Jong-Raadsen S.A."/>
            <person name="Dufour S."/>
            <person name="Weltzien F.-A."/>
            <person name="Palstra A.P."/>
            <person name="Pelster B."/>
            <person name="Spaink H.P."/>
            <person name="Van Den Thillart G.E."/>
            <person name="Jansen H."/>
            <person name="Zahm M."/>
            <person name="Klopp C."/>
            <person name="Cedric C."/>
            <person name="Louis A."/>
            <person name="Berthelot C."/>
            <person name="Parey E."/>
            <person name="Roest Crollius H."/>
            <person name="Montfort J."/>
            <person name="Robinson-Rechavi M."/>
            <person name="Bucao C."/>
            <person name="Bouchez O."/>
            <person name="Gislard M."/>
            <person name="Lluch J."/>
            <person name="Milhes M."/>
            <person name="Lampietro C."/>
            <person name="Lopez Roques C."/>
            <person name="Donnadieu C."/>
            <person name="Braasch I."/>
            <person name="Desvignes T."/>
            <person name="Postlethwait J."/>
            <person name="Bobe J."/>
            <person name="Guiguen Y."/>
            <person name="Dirks R."/>
        </authorList>
    </citation>
    <scope>NUCLEOTIDE SEQUENCE</scope>
    <source>
        <strain evidence="1">Tag_6206</strain>
        <tissue evidence="1">Liver</tissue>
    </source>
</reference>
<keyword evidence="2" id="KW-1185">Reference proteome</keyword>
<protein>
    <submittedName>
        <fullName evidence="1">Uncharacterized protein</fullName>
    </submittedName>
</protein>
<sequence>MFQKLRNAVLMKRTSGIISKFVLDTKCWNLILPVLNQYCKIHPHQRMRRESYNKIYEMNAKNHRASAPTGNDNEKQN</sequence>
<proteinExistence type="predicted"/>
<evidence type="ECO:0000313" key="1">
    <source>
        <dbReference type="EMBL" id="KAG5844279.1"/>
    </source>
</evidence>
<accession>A0A9D3M889</accession>
<dbReference type="Proteomes" id="UP001044222">
    <property type="component" value="Chromosome 8"/>
</dbReference>
<organism evidence="1 2">
    <name type="scientific">Anguilla anguilla</name>
    <name type="common">European freshwater eel</name>
    <name type="synonym">Muraena anguilla</name>
    <dbReference type="NCBI Taxonomy" id="7936"/>
    <lineage>
        <taxon>Eukaryota</taxon>
        <taxon>Metazoa</taxon>
        <taxon>Chordata</taxon>
        <taxon>Craniata</taxon>
        <taxon>Vertebrata</taxon>
        <taxon>Euteleostomi</taxon>
        <taxon>Actinopterygii</taxon>
        <taxon>Neopterygii</taxon>
        <taxon>Teleostei</taxon>
        <taxon>Anguilliformes</taxon>
        <taxon>Anguillidae</taxon>
        <taxon>Anguilla</taxon>
    </lineage>
</organism>
<dbReference type="AlphaFoldDB" id="A0A9D3M889"/>
<comment type="caution">
    <text evidence="1">The sequence shown here is derived from an EMBL/GenBank/DDBJ whole genome shotgun (WGS) entry which is preliminary data.</text>
</comment>
<name>A0A9D3M889_ANGAN</name>
<gene>
    <name evidence="1" type="ORF">ANANG_G00160750</name>
</gene>
<evidence type="ECO:0000313" key="2">
    <source>
        <dbReference type="Proteomes" id="UP001044222"/>
    </source>
</evidence>
<dbReference type="EMBL" id="JAFIRN010000008">
    <property type="protein sequence ID" value="KAG5844279.1"/>
    <property type="molecule type" value="Genomic_DNA"/>
</dbReference>